<dbReference type="Pfam" id="PF01070">
    <property type="entry name" value="FMN_dh"/>
    <property type="match status" value="1"/>
</dbReference>
<reference evidence="6" key="1">
    <citation type="submission" date="2021-06" db="EMBL/GenBank/DDBJ databases">
        <title>Complete genome sequence of Nocardioides sp. G188.</title>
        <authorList>
            <person name="Im W.-T."/>
        </authorList>
    </citation>
    <scope>NUCLEOTIDE SEQUENCE</scope>
    <source>
        <strain evidence="6">G188</strain>
    </source>
</reference>
<comment type="cofactor">
    <cofactor evidence="1">
        <name>FMN</name>
        <dbReference type="ChEBI" id="CHEBI:58210"/>
    </cofactor>
</comment>
<dbReference type="PANTHER" id="PTHR10578">
    <property type="entry name" value="S -2-HYDROXY-ACID OXIDASE-RELATED"/>
    <property type="match status" value="1"/>
</dbReference>
<keyword evidence="4" id="KW-0560">Oxidoreductase</keyword>
<dbReference type="CDD" id="cd02809">
    <property type="entry name" value="alpha_hydroxyacid_oxid_FMN"/>
    <property type="match status" value="1"/>
</dbReference>
<dbReference type="PIRSF" id="PIRSF000138">
    <property type="entry name" value="Al-hdrx_acd_dh"/>
    <property type="match status" value="1"/>
</dbReference>
<keyword evidence="7" id="KW-1185">Reference proteome</keyword>
<dbReference type="InterPro" id="IPR000262">
    <property type="entry name" value="FMN-dep_DH"/>
</dbReference>
<dbReference type="PANTHER" id="PTHR10578:SF107">
    <property type="entry name" value="2-HYDROXYACID OXIDASE 1"/>
    <property type="match status" value="1"/>
</dbReference>
<name>A0A975Y2G3_9ACTN</name>
<evidence type="ECO:0000256" key="1">
    <source>
        <dbReference type="ARBA" id="ARBA00001917"/>
    </source>
</evidence>
<evidence type="ECO:0000313" key="7">
    <source>
        <dbReference type="Proteomes" id="UP000683575"/>
    </source>
</evidence>
<gene>
    <name evidence="6" type="ORF">KRR39_10975</name>
</gene>
<evidence type="ECO:0000256" key="2">
    <source>
        <dbReference type="ARBA" id="ARBA00022630"/>
    </source>
</evidence>
<keyword evidence="3" id="KW-0288">FMN</keyword>
<evidence type="ECO:0000256" key="3">
    <source>
        <dbReference type="ARBA" id="ARBA00022643"/>
    </source>
</evidence>
<evidence type="ECO:0000313" key="6">
    <source>
        <dbReference type="EMBL" id="QWZ10520.1"/>
    </source>
</evidence>
<feature type="domain" description="FMN hydroxy acid dehydrogenase" evidence="5">
    <location>
        <begin position="1"/>
        <end position="344"/>
    </location>
</feature>
<dbReference type="PROSITE" id="PS51349">
    <property type="entry name" value="FMN_HYDROXY_ACID_DH_2"/>
    <property type="match status" value="1"/>
</dbReference>
<dbReference type="InterPro" id="IPR012133">
    <property type="entry name" value="Alpha-hydoxy_acid_DH_FMN"/>
</dbReference>
<evidence type="ECO:0000259" key="5">
    <source>
        <dbReference type="PROSITE" id="PS51349"/>
    </source>
</evidence>
<dbReference type="KEGG" id="nps:KRR39_10975"/>
<organism evidence="6 7">
    <name type="scientific">Nocardioides panacis</name>
    <dbReference type="NCBI Taxonomy" id="2849501"/>
    <lineage>
        <taxon>Bacteria</taxon>
        <taxon>Bacillati</taxon>
        <taxon>Actinomycetota</taxon>
        <taxon>Actinomycetes</taxon>
        <taxon>Propionibacteriales</taxon>
        <taxon>Nocardioidaceae</taxon>
        <taxon>Nocardioides</taxon>
    </lineage>
</organism>
<sequence>MGRFADGLEERAADVLPEAVFRYFRQGSRDSTSTSEATAAWERHRFLPQVLRDVTEVDLRSTVLGAELACPFAVAPTAMQRAVHPEGEVAMARGIAAAGSLMVVSSNSGSTFEDIAATGVTFWAQVYVTADRPACLPLLHRAAAAGARAVVLTADTPVVGTKHDGEGPTIWDLAGPGWSHANFPDGYGSSPGDAKATDLGPQDVEWLARTTRLPVVVKGVLRADDARRCAEAGAAAVWVSNHGGRQFDGAAATADCLEAVVAEVGDEVEVYVDGGVRTARHVVTAHALGASAAFMGRPPVYALGTEGSAGVERLLGELDDELTEALMLLGCPSLGRVTTALLSR</sequence>
<dbReference type="GO" id="GO:0016491">
    <property type="term" value="F:oxidoreductase activity"/>
    <property type="evidence" value="ECO:0007669"/>
    <property type="project" value="UniProtKB-KW"/>
</dbReference>
<protein>
    <submittedName>
        <fullName evidence="6">Alpha-hydroxy-acid oxidizing protein</fullName>
    </submittedName>
</protein>
<dbReference type="AlphaFoldDB" id="A0A975Y2G3"/>
<evidence type="ECO:0000256" key="4">
    <source>
        <dbReference type="ARBA" id="ARBA00023002"/>
    </source>
</evidence>
<keyword evidence="2" id="KW-0285">Flavoprotein</keyword>
<accession>A0A975Y2G3</accession>
<proteinExistence type="predicted"/>
<dbReference type="EMBL" id="CP077062">
    <property type="protein sequence ID" value="QWZ10520.1"/>
    <property type="molecule type" value="Genomic_DNA"/>
</dbReference>
<dbReference type="GO" id="GO:0010181">
    <property type="term" value="F:FMN binding"/>
    <property type="evidence" value="ECO:0007669"/>
    <property type="project" value="InterPro"/>
</dbReference>
<dbReference type="InterPro" id="IPR037396">
    <property type="entry name" value="FMN_HAD"/>
</dbReference>
<dbReference type="InterPro" id="IPR008259">
    <property type="entry name" value="FMN_hydac_DH_AS"/>
</dbReference>
<dbReference type="Proteomes" id="UP000683575">
    <property type="component" value="Chromosome"/>
</dbReference>
<dbReference type="PROSITE" id="PS00557">
    <property type="entry name" value="FMN_HYDROXY_ACID_DH_1"/>
    <property type="match status" value="1"/>
</dbReference>